<name>X1H170_9ZZZZ</name>
<evidence type="ECO:0000313" key="1">
    <source>
        <dbReference type="EMBL" id="GAH38988.1"/>
    </source>
</evidence>
<reference evidence="1" key="1">
    <citation type="journal article" date="2014" name="Front. Microbiol.">
        <title>High frequency of phylogenetically diverse reductive dehalogenase-homologous genes in deep subseafloor sedimentary metagenomes.</title>
        <authorList>
            <person name="Kawai M."/>
            <person name="Futagami T."/>
            <person name="Toyoda A."/>
            <person name="Takaki Y."/>
            <person name="Nishi S."/>
            <person name="Hori S."/>
            <person name="Arai W."/>
            <person name="Tsubouchi T."/>
            <person name="Morono Y."/>
            <person name="Uchiyama I."/>
            <person name="Ito T."/>
            <person name="Fujiyama A."/>
            <person name="Inagaki F."/>
            <person name="Takami H."/>
        </authorList>
    </citation>
    <scope>NUCLEOTIDE SEQUENCE</scope>
    <source>
        <strain evidence="1">Expedition CK06-06</strain>
    </source>
</reference>
<proteinExistence type="predicted"/>
<protein>
    <submittedName>
        <fullName evidence="1">Uncharacterized protein</fullName>
    </submittedName>
</protein>
<gene>
    <name evidence="1" type="ORF">S03H2_20676</name>
</gene>
<comment type="caution">
    <text evidence="1">The sequence shown here is derived from an EMBL/GenBank/DDBJ whole genome shotgun (WGS) entry which is preliminary data.</text>
</comment>
<accession>X1H170</accession>
<dbReference type="EMBL" id="BARU01010922">
    <property type="protein sequence ID" value="GAH38988.1"/>
    <property type="molecule type" value="Genomic_DNA"/>
</dbReference>
<organism evidence="1">
    <name type="scientific">marine sediment metagenome</name>
    <dbReference type="NCBI Taxonomy" id="412755"/>
    <lineage>
        <taxon>unclassified sequences</taxon>
        <taxon>metagenomes</taxon>
        <taxon>ecological metagenomes</taxon>
    </lineage>
</organism>
<dbReference type="AlphaFoldDB" id="X1H170"/>
<sequence>MERGLETPMENFQYYKGEGHFVNDYTIEINGEQIKGERILKSNMMEKICLTLPSNRIKKRMWEVSKMNGLL</sequence>